<evidence type="ECO:0000256" key="1">
    <source>
        <dbReference type="ARBA" id="ARBA00004241"/>
    </source>
</evidence>
<reference evidence="4 5" key="1">
    <citation type="submission" date="2018-06" db="EMBL/GenBank/DDBJ databases">
        <authorList>
            <consortium name="Pathogen Informatics"/>
            <person name="Doyle S."/>
        </authorList>
    </citation>
    <scope>NUCLEOTIDE SEQUENCE [LARGE SCALE GENOMIC DNA]</scope>
    <source>
        <strain evidence="4 5">NCTC13163</strain>
    </source>
</reference>
<dbReference type="Proteomes" id="UP000254060">
    <property type="component" value="Unassembled WGS sequence"/>
</dbReference>
<dbReference type="NCBIfam" id="TIGR02532">
    <property type="entry name" value="IV_pilin_GFxxxE"/>
    <property type="match status" value="1"/>
</dbReference>
<keyword evidence="3" id="KW-1133">Transmembrane helix</keyword>
<evidence type="ECO:0000313" key="5">
    <source>
        <dbReference type="Proteomes" id="UP000254060"/>
    </source>
</evidence>
<dbReference type="Gene3D" id="3.30.700.10">
    <property type="entry name" value="Glycoprotein, Type 4 Pilin"/>
    <property type="match status" value="1"/>
</dbReference>
<gene>
    <name evidence="4" type="ORF">NCTC13163_02116</name>
</gene>
<keyword evidence="2" id="KW-0178">Competence</keyword>
<sequence length="187" mass="20887">MRRYVSRSLKRLSQKAKTISKQSNGFTLVELLVTVVVASILSGVIITAFISGTLGFRLTNETSELRSEADYLVSSILSEVNRSQFDAVTQIDDTFQFHRLSDPNISESGMIYREAGYEAIPLNLSNESYEPSNPNIVLEAISIQLIDPTYDKRRSSYMTSGLLEIEMRLSLATNPESAKTFKSSIPF</sequence>
<name>A0A377FVB4_9BACL</name>
<evidence type="ECO:0000256" key="3">
    <source>
        <dbReference type="SAM" id="Phobius"/>
    </source>
</evidence>
<feature type="transmembrane region" description="Helical" evidence="3">
    <location>
        <begin position="25"/>
        <end position="50"/>
    </location>
</feature>
<dbReference type="STRING" id="1397694.GCA_000702585_02605"/>
<evidence type="ECO:0000256" key="2">
    <source>
        <dbReference type="ARBA" id="ARBA00023287"/>
    </source>
</evidence>
<dbReference type="InterPro" id="IPR012902">
    <property type="entry name" value="N_methyl_site"/>
</dbReference>
<dbReference type="AlphaFoldDB" id="A0A377FVB4"/>
<dbReference type="OrthoDB" id="2353296at2"/>
<accession>A0A377FVB4</accession>
<evidence type="ECO:0000313" key="4">
    <source>
        <dbReference type="EMBL" id="STO08739.1"/>
    </source>
</evidence>
<dbReference type="Pfam" id="PF07963">
    <property type="entry name" value="N_methyl"/>
    <property type="match status" value="1"/>
</dbReference>
<keyword evidence="3" id="KW-0472">Membrane</keyword>
<dbReference type="GO" id="GO:0009986">
    <property type="term" value="C:cell surface"/>
    <property type="evidence" value="ECO:0007669"/>
    <property type="project" value="UniProtKB-SubCell"/>
</dbReference>
<dbReference type="EMBL" id="UGGP01000001">
    <property type="protein sequence ID" value="STO08739.1"/>
    <property type="molecule type" value="Genomic_DNA"/>
</dbReference>
<dbReference type="InterPro" id="IPR045584">
    <property type="entry name" value="Pilin-like"/>
</dbReference>
<protein>
    <submittedName>
        <fullName evidence="4">Tfp pilus assembly protein FimT</fullName>
    </submittedName>
</protein>
<dbReference type="GO" id="GO:0030420">
    <property type="term" value="P:establishment of competence for transformation"/>
    <property type="evidence" value="ECO:0007669"/>
    <property type="project" value="UniProtKB-KW"/>
</dbReference>
<proteinExistence type="predicted"/>
<dbReference type="SUPFAM" id="SSF54523">
    <property type="entry name" value="Pili subunits"/>
    <property type="match status" value="1"/>
</dbReference>
<comment type="subcellular location">
    <subcellularLocation>
        <location evidence="1">Cell surface</location>
    </subcellularLocation>
</comment>
<keyword evidence="3" id="KW-0812">Transmembrane</keyword>
<dbReference type="RefSeq" id="WP_051638915.1">
    <property type="nucleotide sequence ID" value="NZ_UGGP01000001.1"/>
</dbReference>
<organism evidence="4 5">
    <name type="scientific">Exiguobacterium aurantiacum</name>
    <dbReference type="NCBI Taxonomy" id="33987"/>
    <lineage>
        <taxon>Bacteria</taxon>
        <taxon>Bacillati</taxon>
        <taxon>Bacillota</taxon>
        <taxon>Bacilli</taxon>
        <taxon>Bacillales</taxon>
        <taxon>Bacillales Family XII. Incertae Sedis</taxon>
        <taxon>Exiguobacterium</taxon>
    </lineage>
</organism>